<dbReference type="Proteomes" id="UP000308828">
    <property type="component" value="Unassembled WGS sequence"/>
</dbReference>
<dbReference type="PANTHER" id="PTHR35371:SF1">
    <property type="entry name" value="BLR7753 PROTEIN"/>
    <property type="match status" value="1"/>
</dbReference>
<sequence length="137" mass="14471">MEPVSASASPLILLLAWSVVLLVAHVLLQGVFATKELGTEWNAGPRDEGKQPAGKLAGRAARASSNFRETYPAFVALAAGLLVTGETDGLGLAGAVVWFVGRIAYYPLYLAGIPYIRSFVWLGSMAGLGLMFLTLAF</sequence>
<evidence type="ECO:0000313" key="6">
    <source>
        <dbReference type="EMBL" id="THV22402.1"/>
    </source>
</evidence>
<comment type="caution">
    <text evidence="6">The sequence shown here is derived from an EMBL/GenBank/DDBJ whole genome shotgun (WGS) entry which is preliminary data.</text>
</comment>
<accession>A0A4S8P159</accession>
<organism evidence="6 7">
    <name type="scientific">Peteryoungia ipomoeae</name>
    <dbReference type="NCBI Taxonomy" id="1210932"/>
    <lineage>
        <taxon>Bacteria</taxon>
        <taxon>Pseudomonadati</taxon>
        <taxon>Pseudomonadota</taxon>
        <taxon>Alphaproteobacteria</taxon>
        <taxon>Hyphomicrobiales</taxon>
        <taxon>Rhizobiaceae</taxon>
        <taxon>Peteryoungia</taxon>
    </lineage>
</organism>
<evidence type="ECO:0000256" key="4">
    <source>
        <dbReference type="ARBA" id="ARBA00023136"/>
    </source>
</evidence>
<evidence type="ECO:0000256" key="5">
    <source>
        <dbReference type="SAM" id="Phobius"/>
    </source>
</evidence>
<evidence type="ECO:0000256" key="1">
    <source>
        <dbReference type="ARBA" id="ARBA00004370"/>
    </source>
</evidence>
<evidence type="ECO:0000256" key="2">
    <source>
        <dbReference type="ARBA" id="ARBA00022692"/>
    </source>
</evidence>
<dbReference type="Gene3D" id="1.20.120.550">
    <property type="entry name" value="Membrane associated eicosanoid/glutathione metabolism-like domain"/>
    <property type="match status" value="1"/>
</dbReference>
<dbReference type="GO" id="GO:0016020">
    <property type="term" value="C:membrane"/>
    <property type="evidence" value="ECO:0007669"/>
    <property type="project" value="UniProtKB-SubCell"/>
</dbReference>
<dbReference type="InterPro" id="IPR023352">
    <property type="entry name" value="MAPEG-like_dom_sf"/>
</dbReference>
<dbReference type="PANTHER" id="PTHR35371">
    <property type="entry name" value="INNER MEMBRANE PROTEIN"/>
    <property type="match status" value="1"/>
</dbReference>
<evidence type="ECO:0000313" key="7">
    <source>
        <dbReference type="Proteomes" id="UP000308828"/>
    </source>
</evidence>
<keyword evidence="4 5" id="KW-0472">Membrane</keyword>
<feature type="transmembrane region" description="Helical" evidence="5">
    <location>
        <begin position="12"/>
        <end position="32"/>
    </location>
</feature>
<dbReference type="AlphaFoldDB" id="A0A4S8P159"/>
<keyword evidence="2 5" id="KW-0812">Transmembrane</keyword>
<dbReference type="SUPFAM" id="SSF161084">
    <property type="entry name" value="MAPEG domain-like"/>
    <property type="match status" value="1"/>
</dbReference>
<dbReference type="RefSeq" id="WP_136599171.1">
    <property type="nucleotide sequence ID" value="NZ_STGV01000004.1"/>
</dbReference>
<proteinExistence type="predicted"/>
<dbReference type="Pfam" id="PF01124">
    <property type="entry name" value="MAPEG"/>
    <property type="match status" value="1"/>
</dbReference>
<keyword evidence="3 5" id="KW-1133">Transmembrane helix</keyword>
<feature type="transmembrane region" description="Helical" evidence="5">
    <location>
        <begin position="118"/>
        <end position="136"/>
    </location>
</feature>
<feature type="transmembrane region" description="Helical" evidence="5">
    <location>
        <begin position="90"/>
        <end position="111"/>
    </location>
</feature>
<keyword evidence="7" id="KW-1185">Reference proteome</keyword>
<dbReference type="InterPro" id="IPR001129">
    <property type="entry name" value="Membr-assoc_MAPEG"/>
</dbReference>
<comment type="subcellular location">
    <subcellularLocation>
        <location evidence="1">Membrane</location>
    </subcellularLocation>
</comment>
<evidence type="ECO:0008006" key="8">
    <source>
        <dbReference type="Google" id="ProtNLM"/>
    </source>
</evidence>
<gene>
    <name evidence="6" type="ORF">FAA97_14055</name>
</gene>
<name>A0A4S8P159_9HYPH</name>
<protein>
    <recommendedName>
        <fullName evidence="8">MAPEG superfamily protein</fullName>
    </recommendedName>
</protein>
<dbReference type="EMBL" id="STGV01000004">
    <property type="protein sequence ID" value="THV22402.1"/>
    <property type="molecule type" value="Genomic_DNA"/>
</dbReference>
<evidence type="ECO:0000256" key="3">
    <source>
        <dbReference type="ARBA" id="ARBA00022989"/>
    </source>
</evidence>
<dbReference type="OrthoDB" id="7743618at2"/>
<reference evidence="6 7" key="1">
    <citation type="submission" date="2019-04" db="EMBL/GenBank/DDBJ databases">
        <title>Genome sequence of strain shin9-1.</title>
        <authorList>
            <person name="Gao J."/>
            <person name="Sun J."/>
        </authorList>
    </citation>
    <scope>NUCLEOTIDE SEQUENCE [LARGE SCALE GENOMIC DNA]</scope>
    <source>
        <strain evidence="7">shin9-1</strain>
    </source>
</reference>